<evidence type="ECO:0000313" key="8">
    <source>
        <dbReference type="Proteomes" id="UP000197138"/>
    </source>
</evidence>
<feature type="compositionally biased region" description="Basic and acidic residues" evidence="5">
    <location>
        <begin position="394"/>
        <end position="404"/>
    </location>
</feature>
<evidence type="ECO:0000256" key="3">
    <source>
        <dbReference type="ARBA" id="ARBA00023242"/>
    </source>
</evidence>
<evidence type="ECO:0000313" key="7">
    <source>
        <dbReference type="EMBL" id="OWM86865.1"/>
    </source>
</evidence>
<dbReference type="SMART" id="SM00360">
    <property type="entry name" value="RRM"/>
    <property type="match status" value="1"/>
</dbReference>
<dbReference type="Proteomes" id="UP000197138">
    <property type="component" value="Unassembled WGS sequence"/>
</dbReference>
<dbReference type="Pfam" id="PF00076">
    <property type="entry name" value="RRM_1"/>
    <property type="match status" value="1"/>
</dbReference>
<evidence type="ECO:0000256" key="1">
    <source>
        <dbReference type="ARBA" id="ARBA00004604"/>
    </source>
</evidence>
<feature type="compositionally biased region" description="Basic and acidic residues" evidence="5">
    <location>
        <begin position="315"/>
        <end position="337"/>
    </location>
</feature>
<sequence>MAEVAAEVRHMPMRVRIFVGGLGEGVTEEELRSIFESKNLGRVEGIDIVRTKGRSFAYCDFVPSSSASLSKLFSTYNGCVWKGGRLKLEKAKEHFLLRLEREWEEDAAMSRLLNDASGADEVPEQPQKPKKSFNPKSEIQIFFPRLRKARPIAEFTGYVMLVLLEEQEVSLHLTDDLFLQVKTLLLKGTGKHKYSFQRVEPLPYPKHFCDCEEHLGPSSLPSIEQRIPKPEALDGGIDAKEFDLMRSVMNKLFEKEMGSATVQDEKKLAEQEVVEGMNIDEPQQEDAVEEDSGEDEDGLVINIVRSSRSTRPKMNKIEDEMSIPKRQKSELARDESGRNSLKVQKSDKLSFEKSVRPTPDVSGVGEELSSFSTHKEKKPKDQSETRAKWSQRSSWRELLGDKTKSSFTVSHILTGSGSSKEEEIGRDQEESGDHESEESDEHDDEESDEHEDEESAEHDDEESDGHGSLDNEDHESNKLSDVADSVDSEDHEFDKHSDLDDSVDCEDHELDKRNVCVEADLKESNPVLGSKSGRGAMWLHKSSWTQLVADSQNQSFSLSRILPPDRNEETQDYRDDTAVTNNKQRGNEPSNALVNGKEEAPITSSLGEEPKNLILQSSMESNPGTSLKREKNGVATAEKVPLCIGEECLFMRSSASLRDWAKSKAALTGSRKRKKI</sequence>
<organism evidence="7 8">
    <name type="scientific">Punica granatum</name>
    <name type="common">Pomegranate</name>
    <dbReference type="NCBI Taxonomy" id="22663"/>
    <lineage>
        <taxon>Eukaryota</taxon>
        <taxon>Viridiplantae</taxon>
        <taxon>Streptophyta</taxon>
        <taxon>Embryophyta</taxon>
        <taxon>Tracheophyta</taxon>
        <taxon>Spermatophyta</taxon>
        <taxon>Magnoliopsida</taxon>
        <taxon>eudicotyledons</taxon>
        <taxon>Gunneridae</taxon>
        <taxon>Pentapetalae</taxon>
        <taxon>rosids</taxon>
        <taxon>malvids</taxon>
        <taxon>Myrtales</taxon>
        <taxon>Lythraceae</taxon>
        <taxon>Punica</taxon>
    </lineage>
</organism>
<evidence type="ECO:0000259" key="6">
    <source>
        <dbReference type="PROSITE" id="PS50102"/>
    </source>
</evidence>
<feature type="compositionally biased region" description="Basic and acidic residues" evidence="5">
    <location>
        <begin position="563"/>
        <end position="577"/>
    </location>
</feature>
<dbReference type="InterPro" id="IPR000504">
    <property type="entry name" value="RRM_dom"/>
</dbReference>
<feature type="compositionally biased region" description="Basic and acidic residues" evidence="5">
    <location>
        <begin position="464"/>
        <end position="478"/>
    </location>
</feature>
<dbReference type="InterPro" id="IPR035979">
    <property type="entry name" value="RBD_domain_sf"/>
</dbReference>
<dbReference type="InterPro" id="IPR034138">
    <property type="entry name" value="NOP8_RRM"/>
</dbReference>
<accession>A0A218XNP9</accession>
<dbReference type="SUPFAM" id="SSF54928">
    <property type="entry name" value="RNA-binding domain, RBD"/>
    <property type="match status" value="1"/>
</dbReference>
<proteinExistence type="predicted"/>
<feature type="region of interest" description="Disordered" evidence="5">
    <location>
        <begin position="561"/>
        <end position="609"/>
    </location>
</feature>
<name>A0A218XNP9_PUNGR</name>
<evidence type="ECO:0000256" key="4">
    <source>
        <dbReference type="PROSITE-ProRule" id="PRU00176"/>
    </source>
</evidence>
<dbReference type="GO" id="GO:0003723">
    <property type="term" value="F:RNA binding"/>
    <property type="evidence" value="ECO:0007669"/>
    <property type="project" value="UniProtKB-UniRule"/>
</dbReference>
<feature type="compositionally biased region" description="Acidic residues" evidence="5">
    <location>
        <begin position="435"/>
        <end position="463"/>
    </location>
</feature>
<keyword evidence="2 4" id="KW-0694">RNA-binding</keyword>
<keyword evidence="3" id="KW-0539">Nucleus</keyword>
<dbReference type="Gene3D" id="3.30.70.330">
    <property type="match status" value="1"/>
</dbReference>
<protein>
    <recommendedName>
        <fullName evidence="6">RRM domain-containing protein</fullName>
    </recommendedName>
</protein>
<dbReference type="PROSITE" id="PS50102">
    <property type="entry name" value="RRM"/>
    <property type="match status" value="1"/>
</dbReference>
<dbReference type="PANTHER" id="PTHR23099:SF0">
    <property type="entry name" value="GERM CELL NUCLEAR ACIDIC PROTEIN"/>
    <property type="match status" value="1"/>
</dbReference>
<dbReference type="AlphaFoldDB" id="A0A218XNP9"/>
<gene>
    <name evidence="7" type="ORF">CDL15_Pgr015901</name>
</gene>
<comment type="subcellular location">
    <subcellularLocation>
        <location evidence="1">Nucleus</location>
        <location evidence="1">Nucleolus</location>
    </subcellularLocation>
</comment>
<evidence type="ECO:0000256" key="5">
    <source>
        <dbReference type="SAM" id="MobiDB-lite"/>
    </source>
</evidence>
<dbReference type="InterPro" id="IPR012677">
    <property type="entry name" value="Nucleotide-bd_a/b_plait_sf"/>
</dbReference>
<feature type="compositionally biased region" description="Acidic residues" evidence="5">
    <location>
        <begin position="282"/>
        <end position="298"/>
    </location>
</feature>
<evidence type="ECO:0000256" key="2">
    <source>
        <dbReference type="ARBA" id="ARBA00022884"/>
    </source>
</evidence>
<comment type="caution">
    <text evidence="7">The sequence shown here is derived from an EMBL/GenBank/DDBJ whole genome shotgun (WGS) entry which is preliminary data.</text>
</comment>
<dbReference type="CDD" id="cd12226">
    <property type="entry name" value="RRM_NOL8"/>
    <property type="match status" value="1"/>
</dbReference>
<feature type="compositionally biased region" description="Polar residues" evidence="5">
    <location>
        <begin position="405"/>
        <end position="418"/>
    </location>
</feature>
<dbReference type="PANTHER" id="PTHR23099">
    <property type="entry name" value="TRANSCRIPTIONAL REGULATOR"/>
    <property type="match status" value="1"/>
</dbReference>
<feature type="compositionally biased region" description="Basic and acidic residues" evidence="5">
    <location>
        <begin position="344"/>
        <end position="355"/>
    </location>
</feature>
<feature type="compositionally biased region" description="Polar residues" evidence="5">
    <location>
        <begin position="578"/>
        <end position="593"/>
    </location>
</feature>
<feature type="compositionally biased region" description="Basic and acidic residues" evidence="5">
    <location>
        <begin position="419"/>
        <end position="434"/>
    </location>
</feature>
<dbReference type="EMBL" id="MTKT01001080">
    <property type="protein sequence ID" value="OWM86865.1"/>
    <property type="molecule type" value="Genomic_DNA"/>
</dbReference>
<dbReference type="GO" id="GO:0005730">
    <property type="term" value="C:nucleolus"/>
    <property type="evidence" value="ECO:0007669"/>
    <property type="project" value="UniProtKB-SubCell"/>
</dbReference>
<reference evidence="8" key="1">
    <citation type="journal article" date="2017" name="Plant J.">
        <title>The pomegranate (Punica granatum L.) genome and the genomics of punicalagin biosynthesis.</title>
        <authorList>
            <person name="Qin G."/>
            <person name="Xu C."/>
            <person name="Ming R."/>
            <person name="Tang H."/>
            <person name="Guyot R."/>
            <person name="Kramer E.M."/>
            <person name="Hu Y."/>
            <person name="Yi X."/>
            <person name="Qi Y."/>
            <person name="Xu X."/>
            <person name="Gao Z."/>
            <person name="Pan H."/>
            <person name="Jian J."/>
            <person name="Tian Y."/>
            <person name="Yue Z."/>
            <person name="Xu Y."/>
        </authorList>
    </citation>
    <scope>NUCLEOTIDE SEQUENCE [LARGE SCALE GENOMIC DNA]</scope>
    <source>
        <strain evidence="8">cv. Dabenzi</strain>
    </source>
</reference>
<feature type="domain" description="RRM" evidence="6">
    <location>
        <begin position="15"/>
        <end position="93"/>
    </location>
</feature>
<feature type="compositionally biased region" description="Basic and acidic residues" evidence="5">
    <location>
        <begin position="378"/>
        <end position="387"/>
    </location>
</feature>
<feature type="region of interest" description="Disordered" evidence="5">
    <location>
        <begin position="276"/>
        <end position="504"/>
    </location>
</feature>